<gene>
    <name evidence="2" type="ORF">CGL2_11284028</name>
</gene>
<dbReference type="GO" id="GO:0003676">
    <property type="term" value="F:nucleic acid binding"/>
    <property type="evidence" value="ECO:0007669"/>
    <property type="project" value="InterPro"/>
</dbReference>
<dbReference type="EMBL" id="DS995262">
    <property type="protein sequence ID" value="EDZ38207.1"/>
    <property type="molecule type" value="Genomic_DNA"/>
</dbReference>
<proteinExistence type="predicted"/>
<accession>B6ARW1</accession>
<dbReference type="NCBIfam" id="NF033545">
    <property type="entry name" value="transpos_IS630"/>
    <property type="match status" value="1"/>
</dbReference>
<evidence type="ECO:0000313" key="2">
    <source>
        <dbReference type="EMBL" id="EDZ38207.1"/>
    </source>
</evidence>
<reference evidence="2" key="1">
    <citation type="journal article" date="2004" name="Nature">
        <title>Community structure and metabolism through reconstruction of microbial genomes from the environment.</title>
        <authorList>
            <person name="Tyson G.W."/>
            <person name="Chapman J."/>
            <person name="Hugenholtz P."/>
            <person name="Allen E.E."/>
            <person name="Ram R.J."/>
            <person name="Richardson P.M."/>
            <person name="Solovyev V.V."/>
            <person name="Rubin E.M."/>
            <person name="Rokhsar D.S."/>
            <person name="Banfield J.F."/>
        </authorList>
    </citation>
    <scope>NUCLEOTIDE SEQUENCE [LARGE SCALE GENOMIC DNA]</scope>
</reference>
<name>B6ARW1_9BACT</name>
<evidence type="ECO:0000259" key="1">
    <source>
        <dbReference type="Pfam" id="PF13358"/>
    </source>
</evidence>
<dbReference type="InterPro" id="IPR047655">
    <property type="entry name" value="Transpos_IS630-like"/>
</dbReference>
<dbReference type="InterPro" id="IPR038717">
    <property type="entry name" value="Tc1-like_DDE_dom"/>
</dbReference>
<organism evidence="2">
    <name type="scientific">Leptospirillum sp. Group II '5-way CG'</name>
    <dbReference type="NCBI Taxonomy" id="419541"/>
    <lineage>
        <taxon>Bacteria</taxon>
        <taxon>Pseudomonadati</taxon>
        <taxon>Nitrospirota</taxon>
        <taxon>Nitrospiria</taxon>
        <taxon>Nitrospirales</taxon>
        <taxon>Nitrospiraceae</taxon>
        <taxon>Leptospirillum</taxon>
    </lineage>
</organism>
<dbReference type="AlphaFoldDB" id="B6ARW1"/>
<dbReference type="InterPro" id="IPR036397">
    <property type="entry name" value="RNaseH_sf"/>
</dbReference>
<protein>
    <submittedName>
        <fullName evidence="2">Probable transposase</fullName>
    </submittedName>
</protein>
<reference evidence="2" key="2">
    <citation type="journal article" date="2008" name="PLoS Biol.">
        <title>Population genomic analysis of strain variation in Leptospirillum group II bacteria involved in acid mine drainage formation.</title>
        <authorList>
            <person name="Simmons S.L."/>
            <person name="Dibartolo G."/>
            <person name="Denef V.J."/>
            <person name="Goltsman D.S."/>
            <person name="Thelen M.P."/>
            <person name="Banfield J.F."/>
        </authorList>
    </citation>
    <scope>NUCLEOTIDE SEQUENCE [LARGE SCALE GENOMIC DNA]</scope>
</reference>
<dbReference type="Pfam" id="PF13358">
    <property type="entry name" value="DDE_3"/>
    <property type="match status" value="1"/>
</dbReference>
<feature type="domain" description="Tc1-like transposase DDE" evidence="1">
    <location>
        <begin position="2"/>
        <end position="137"/>
    </location>
</feature>
<dbReference type="Gene3D" id="3.30.420.10">
    <property type="entry name" value="Ribonuclease H-like superfamily/Ribonuclease H"/>
    <property type="match status" value="1"/>
</dbReference>
<sequence>MFQDEARFGRISGTRRCWCPLPHRPVVATEVSQEYTYAYATVSVPEGALDSLILPHVNGTCMQIFLDDVAARYPEERLVMVMDGAGWHRNQDLVIPENMRLLTLPPYSPELNPVEHLRVELREKWFHHRIFDSLEALEDHLETGLRSMEQMPDMVRSIVSWPWIIDSLLI</sequence>